<dbReference type="RefSeq" id="WP_003649135.1">
    <property type="nucleotide sequence ID" value="NZ_CP040500.1"/>
</dbReference>
<protein>
    <submittedName>
        <fullName evidence="1">Uncharacterized protein</fullName>
    </submittedName>
</protein>
<evidence type="ECO:0000313" key="1">
    <source>
        <dbReference type="EMBL" id="EFJ70513.1"/>
    </source>
</evidence>
<reference evidence="1 2" key="1">
    <citation type="submission" date="2010-06" db="EMBL/GenBank/DDBJ databases">
        <authorList>
            <person name="Muzny D."/>
            <person name="Qin X."/>
            <person name="Buhay C."/>
            <person name="Dugan-Rocha S."/>
            <person name="Ding Y."/>
            <person name="Chen G."/>
            <person name="Hawes A."/>
            <person name="Holder M."/>
            <person name="Jhangiani S."/>
            <person name="Johnson A."/>
            <person name="Khan Z."/>
            <person name="Li Z."/>
            <person name="Liu W."/>
            <person name="Liu X."/>
            <person name="Perez L."/>
            <person name="Shen H."/>
            <person name="Wang Q."/>
            <person name="Watt J."/>
            <person name="Xi L."/>
            <person name="Xin Y."/>
            <person name="Zhou J."/>
            <person name="Deng J."/>
            <person name="Jiang H."/>
            <person name="Liu Y."/>
            <person name="Qu J."/>
            <person name="Song X.-Z."/>
            <person name="Zhang L."/>
            <person name="Villasana D."/>
            <person name="Johnson A."/>
            <person name="Liu J."/>
            <person name="Liyanage D."/>
            <person name="Lorensuhewa L."/>
            <person name="Robinson T."/>
            <person name="Song A."/>
            <person name="Song B.-B."/>
            <person name="Dinh H."/>
            <person name="Thornton R."/>
            <person name="Coyle M."/>
            <person name="Francisco L."/>
            <person name="Jackson L."/>
            <person name="Javaid M."/>
            <person name="Korchina V."/>
            <person name="Kovar C."/>
            <person name="Mata R."/>
            <person name="Mathew T."/>
            <person name="Ngo R."/>
            <person name="Nguyen L."/>
            <person name="Nguyen N."/>
            <person name="Okwuonu G."/>
            <person name="Ongeri F."/>
            <person name="Pham C."/>
            <person name="Simmons D."/>
            <person name="Wilczek-Boney K."/>
            <person name="Hale W."/>
            <person name="Jakkamsetti A."/>
            <person name="Pham P."/>
            <person name="Ruth R."/>
            <person name="San Lucas F."/>
            <person name="Warren J."/>
            <person name="Zhang J."/>
            <person name="Zhao Z."/>
            <person name="Zhou C."/>
            <person name="Zhu D."/>
            <person name="Lee S."/>
            <person name="Bess C."/>
            <person name="Blankenburg K."/>
            <person name="Forbes L."/>
            <person name="Fu Q."/>
            <person name="Gubbala S."/>
            <person name="Hirani K."/>
            <person name="Jayaseelan J.C."/>
            <person name="Lara F."/>
            <person name="Munidasa M."/>
            <person name="Palculict T."/>
            <person name="Patil S."/>
            <person name="Pu L.-L."/>
            <person name="Saada N."/>
            <person name="Tang L."/>
            <person name="Weissenberger G."/>
            <person name="Zhu Y."/>
            <person name="Hemphill L."/>
            <person name="Shang Y."/>
            <person name="Youmans B."/>
            <person name="Ayvaz T."/>
            <person name="Ross M."/>
            <person name="Santibanez J."/>
            <person name="Aqrawi P."/>
            <person name="Gross S."/>
            <person name="Joshi V."/>
            <person name="Fowler G."/>
            <person name="Nazareth L."/>
            <person name="Reid J."/>
            <person name="Worley K."/>
            <person name="Petrosino J."/>
            <person name="Highlander S."/>
            <person name="Gibbs R."/>
        </authorList>
    </citation>
    <scope>NUCLEOTIDE SEQUENCE [LARGE SCALE GENOMIC DNA]</scope>
    <source>
        <strain evidence="1 2">JV-V03</strain>
    </source>
</reference>
<sequence>MSSKLQITSTYERRNIDKAIINKPPVERFAFNLSFLTPDKRYNLEGKQVEKKHRLKLLNKIYSLSQRDIVELVSHDDKRNGLEQIPESEMRDLRIDPVFKRTRYNSCEENYWVFRLSNQGRVIGKKYKNIFYIMSIDTKFKQYNHGS</sequence>
<proteinExistence type="predicted"/>
<organism evidence="1 2">
    <name type="scientific">Lactobacillus paragasseri JV-V03</name>
    <dbReference type="NCBI Taxonomy" id="525326"/>
    <lineage>
        <taxon>Bacteria</taxon>
        <taxon>Bacillati</taxon>
        <taxon>Bacillota</taxon>
        <taxon>Bacilli</taxon>
        <taxon>Lactobacillales</taxon>
        <taxon>Lactobacillaceae</taxon>
        <taxon>Lactobacillus</taxon>
    </lineage>
</organism>
<evidence type="ECO:0000313" key="2">
    <source>
        <dbReference type="Proteomes" id="UP000003672"/>
    </source>
</evidence>
<accession>A0AA86ZVQ5</accession>
<dbReference type="AlphaFoldDB" id="A0AA86ZVQ5"/>
<comment type="caution">
    <text evidence="1">The sequence shown here is derived from an EMBL/GenBank/DDBJ whole genome shotgun (WGS) entry which is preliminary data.</text>
</comment>
<dbReference type="EMBL" id="ACGO02000001">
    <property type="protein sequence ID" value="EFJ70513.1"/>
    <property type="molecule type" value="Genomic_DNA"/>
</dbReference>
<name>A0AA86ZVQ5_9LACO</name>
<gene>
    <name evidence="1" type="ORF">HMPREF0514_10957</name>
</gene>
<dbReference type="Proteomes" id="UP000003672">
    <property type="component" value="Unassembled WGS sequence"/>
</dbReference>